<dbReference type="InterPro" id="IPR033935">
    <property type="entry name" value="Ribosomal_eL19_euk"/>
</dbReference>
<dbReference type="Pfam" id="PF25476">
    <property type="entry name" value="Ribosomal_L19e_C"/>
    <property type="match status" value="1"/>
</dbReference>
<accession>Q98RT9</accession>
<dbReference type="Pfam" id="PF01280">
    <property type="entry name" value="Ribosomal_L19e"/>
    <property type="match status" value="1"/>
</dbReference>
<dbReference type="FunFam" id="1.10.1650.10:FF:000001">
    <property type="entry name" value="Ribosomal protein L19"/>
    <property type="match status" value="1"/>
</dbReference>
<dbReference type="InterPro" id="IPR057260">
    <property type="entry name" value="Ribosomal_L19e_C"/>
</dbReference>
<dbReference type="Proteomes" id="UP000242167">
    <property type="component" value="Nucleomorph 1"/>
</dbReference>
<dbReference type="GO" id="GO:0003723">
    <property type="term" value="F:RNA binding"/>
    <property type="evidence" value="ECO:0007669"/>
    <property type="project" value="InterPro"/>
</dbReference>
<reference evidence="5 6" key="1">
    <citation type="journal article" date="2001" name="Nature">
        <title>The highly reduced genome of an enslaved algal nucleus.</title>
        <authorList>
            <person name="Douglas S."/>
            <person name="Zauner S."/>
            <person name="Fraunholz M."/>
            <person name="Beaton M."/>
            <person name="Penny S."/>
            <person name="Deng L."/>
            <person name="Wu X."/>
            <person name="Reith M."/>
            <person name="Cavalier-Smith T."/>
            <person name="Maier U."/>
        </authorList>
    </citation>
    <scope>NUCLEOTIDE SEQUENCE [LARGE SCALE GENOMIC DNA]</scope>
</reference>
<dbReference type="InterPro" id="IPR035970">
    <property type="entry name" value="60S_ribosomal_eL19_sf"/>
</dbReference>
<dbReference type="AlphaFoldDB" id="Q98RT9"/>
<dbReference type="InterPro" id="IPR057259">
    <property type="entry name" value="Ribosomal_L19e"/>
</dbReference>
<dbReference type="PIR" id="B90091">
    <property type="entry name" value="B90091"/>
</dbReference>
<dbReference type="GO" id="GO:0006412">
    <property type="term" value="P:translation"/>
    <property type="evidence" value="ECO:0007669"/>
    <property type="project" value="InterPro"/>
</dbReference>
<evidence type="ECO:0000259" key="4">
    <source>
        <dbReference type="SMART" id="SM01416"/>
    </source>
</evidence>
<keyword evidence="5" id="KW-0542">Nucleomorph</keyword>
<dbReference type="Gene3D" id="1.10.1200.240">
    <property type="match status" value="1"/>
</dbReference>
<sequence>MSSVKMHKTIASKLLNCGKRKIWIDPNETKNILFTDSRNSIRKLIRDGFILKKKDKNHSRNRIRSRKEEIKLGRHEGLGKRKGSKNSRYSIKLIWIIRIRVMRNLLKRLRNSSKLNRHLYRSLYLKSKGNVFKNKKILTEFIHKAKNEQKRKEEFLDKFKLMREKKKINIEKKKSNFNSRMSEIVSDILV</sequence>
<dbReference type="InterPro" id="IPR000196">
    <property type="entry name" value="Ribosomal_eL19_dom"/>
</dbReference>
<dbReference type="CDD" id="cd01417">
    <property type="entry name" value="Ribosomal_L19e_E"/>
    <property type="match status" value="1"/>
</dbReference>
<comment type="similarity">
    <text evidence="1">Belongs to the eukaryotic ribosomal protein eL19 family.</text>
</comment>
<dbReference type="InterPro" id="IPR039547">
    <property type="entry name" value="Ribosomal_eL19"/>
</dbReference>
<dbReference type="Gene3D" id="1.10.1650.10">
    <property type="match status" value="1"/>
</dbReference>
<geneLocation type="nucleomorph" evidence="5"/>
<evidence type="ECO:0000313" key="6">
    <source>
        <dbReference type="Proteomes" id="UP000242167"/>
    </source>
</evidence>
<protein>
    <submittedName>
        <fullName evidence="5">60S ribosomal protein L19</fullName>
    </submittedName>
</protein>
<dbReference type="RefSeq" id="XP_001713655.1">
    <property type="nucleotide sequence ID" value="XM_001713603.1"/>
</dbReference>
<dbReference type="GO" id="GO:0003735">
    <property type="term" value="F:structural constituent of ribosome"/>
    <property type="evidence" value="ECO:0007669"/>
    <property type="project" value="InterPro"/>
</dbReference>
<proteinExistence type="inferred from homology"/>
<evidence type="ECO:0000256" key="2">
    <source>
        <dbReference type="ARBA" id="ARBA00022980"/>
    </source>
</evidence>
<dbReference type="EMBL" id="AF165818">
    <property type="protein sequence ID" value="AAK39950.1"/>
    <property type="molecule type" value="Genomic_DNA"/>
</dbReference>
<dbReference type="GO" id="GO:0022625">
    <property type="term" value="C:cytosolic large ribosomal subunit"/>
    <property type="evidence" value="ECO:0007669"/>
    <property type="project" value="InterPro"/>
</dbReference>
<gene>
    <name evidence="5" type="primary">rpl19</name>
</gene>
<evidence type="ECO:0000313" key="5">
    <source>
        <dbReference type="EMBL" id="AAK39950.1"/>
    </source>
</evidence>
<dbReference type="PANTHER" id="PTHR10722">
    <property type="entry name" value="60S RIBOSOMAL PROTEIN L19"/>
    <property type="match status" value="1"/>
</dbReference>
<evidence type="ECO:0000256" key="3">
    <source>
        <dbReference type="ARBA" id="ARBA00023274"/>
    </source>
</evidence>
<dbReference type="GeneID" id="857437"/>
<keyword evidence="2 5" id="KW-0689">Ribosomal protein</keyword>
<dbReference type="InterPro" id="IPR015972">
    <property type="entry name" value="Ribosomal_eL19_dom1"/>
</dbReference>
<feature type="domain" description="Large ribosomal subunit protein eL19" evidence="4">
    <location>
        <begin position="3"/>
        <end position="146"/>
    </location>
</feature>
<name>Q98RT9_GUITH</name>
<organism evidence="5 6">
    <name type="scientific">Guillardia theta</name>
    <name type="common">Cryptophyte</name>
    <name type="synonym">Cryptomonas phi</name>
    <dbReference type="NCBI Taxonomy" id="55529"/>
    <lineage>
        <taxon>Eukaryota</taxon>
        <taxon>Cryptophyceae</taxon>
        <taxon>Pyrenomonadales</taxon>
        <taxon>Geminigeraceae</taxon>
        <taxon>Guillardia</taxon>
    </lineage>
</organism>
<dbReference type="SMART" id="SM01416">
    <property type="entry name" value="Ribosomal_L19e"/>
    <property type="match status" value="1"/>
</dbReference>
<evidence type="ECO:0000256" key="1">
    <source>
        <dbReference type="ARBA" id="ARBA00011082"/>
    </source>
</evidence>
<dbReference type="SUPFAM" id="SSF48140">
    <property type="entry name" value="Ribosomal protein L19 (L19e)"/>
    <property type="match status" value="1"/>
</dbReference>
<keyword evidence="3" id="KW-0687">Ribonucleoprotein</keyword>